<dbReference type="GO" id="GO:0008270">
    <property type="term" value="F:zinc ion binding"/>
    <property type="evidence" value="ECO:0007669"/>
    <property type="project" value="InterPro"/>
</dbReference>
<gene>
    <name evidence="5" type="ORF">BD847_1004</name>
</gene>
<dbReference type="CDD" id="cd09603">
    <property type="entry name" value="M1_APN_like"/>
    <property type="match status" value="1"/>
</dbReference>
<dbReference type="Pfam" id="PF17900">
    <property type="entry name" value="Peptidase_M1_N"/>
    <property type="match status" value="1"/>
</dbReference>
<feature type="active site" description="Proton acceptor" evidence="1">
    <location>
        <position position="355"/>
    </location>
</feature>
<feature type="active site" description="Proton donor" evidence="1">
    <location>
        <position position="429"/>
    </location>
</feature>
<accession>A0A3D9G1H7</accession>
<feature type="domain" description="Peptidase M1 membrane alanine aminopeptidase" evidence="3">
    <location>
        <begin position="286"/>
        <end position="489"/>
    </location>
</feature>
<evidence type="ECO:0000313" key="5">
    <source>
        <dbReference type="EMBL" id="RED27071.1"/>
    </source>
</evidence>
<comment type="cofactor">
    <cofactor evidence="2">
        <name>Zn(2+)</name>
        <dbReference type="ChEBI" id="CHEBI:29105"/>
    </cofactor>
    <text evidence="2">Binds 1 zinc ion per subunit.</text>
</comment>
<keyword evidence="2" id="KW-0479">Metal-binding</keyword>
<dbReference type="InterPro" id="IPR045357">
    <property type="entry name" value="Aminopeptidase_N-like_N"/>
</dbReference>
<dbReference type="Proteomes" id="UP000257004">
    <property type="component" value="Unassembled WGS sequence"/>
</dbReference>
<organism evidence="5 6">
    <name type="scientific">Flavobacterium cutihirudinis</name>
    <dbReference type="NCBI Taxonomy" id="1265740"/>
    <lineage>
        <taxon>Bacteria</taxon>
        <taxon>Pseudomonadati</taxon>
        <taxon>Bacteroidota</taxon>
        <taxon>Flavobacteriia</taxon>
        <taxon>Flavobacteriales</taxon>
        <taxon>Flavobacteriaceae</taxon>
        <taxon>Flavobacterium</taxon>
    </lineage>
</organism>
<dbReference type="AlphaFoldDB" id="A0A3D9G1H7"/>
<dbReference type="Gene3D" id="1.10.390.10">
    <property type="entry name" value="Neutral Protease Domain 2"/>
    <property type="match status" value="1"/>
</dbReference>
<dbReference type="Gene3D" id="2.60.40.1730">
    <property type="entry name" value="tricorn interacting facor f3 domain"/>
    <property type="match status" value="1"/>
</dbReference>
<dbReference type="SUPFAM" id="SSF63737">
    <property type="entry name" value="Leukotriene A4 hydrolase N-terminal domain"/>
    <property type="match status" value="1"/>
</dbReference>
<dbReference type="GO" id="GO:0008237">
    <property type="term" value="F:metallopeptidase activity"/>
    <property type="evidence" value="ECO:0007669"/>
    <property type="project" value="InterPro"/>
</dbReference>
<dbReference type="InterPro" id="IPR034015">
    <property type="entry name" value="M1_LTA4H"/>
</dbReference>
<feature type="binding site" evidence="2">
    <location>
        <position position="354"/>
    </location>
    <ligand>
        <name>Zn(2+)</name>
        <dbReference type="ChEBI" id="CHEBI:29105"/>
        <note>catalytic</note>
    </ligand>
</feature>
<evidence type="ECO:0000259" key="4">
    <source>
        <dbReference type="Pfam" id="PF17900"/>
    </source>
</evidence>
<protein>
    <submittedName>
        <fullName evidence="5">Peptidase M1-like protein</fullName>
    </submittedName>
</protein>
<dbReference type="InterPro" id="IPR014782">
    <property type="entry name" value="Peptidase_M1_dom"/>
</dbReference>
<dbReference type="PANTHER" id="PTHR45726:SF3">
    <property type="entry name" value="LEUKOTRIENE A-4 HYDROLASE"/>
    <property type="match status" value="1"/>
</dbReference>
<feature type="binding site" evidence="2">
    <location>
        <position position="377"/>
    </location>
    <ligand>
        <name>Zn(2+)</name>
        <dbReference type="ChEBI" id="CHEBI:29105"/>
        <note>catalytic</note>
    </ligand>
</feature>
<comment type="caution">
    <text evidence="5">The sequence shown here is derived from an EMBL/GenBank/DDBJ whole genome shotgun (WGS) entry which is preliminary data.</text>
</comment>
<reference evidence="5 6" key="1">
    <citation type="submission" date="2018-07" db="EMBL/GenBank/DDBJ databases">
        <title>Genomic Encyclopedia of Archaeal and Bacterial Type Strains, Phase II (KMG-II): from individual species to whole genera.</title>
        <authorList>
            <person name="Goeker M."/>
        </authorList>
    </citation>
    <scope>NUCLEOTIDE SEQUENCE [LARGE SCALE GENOMIC DNA]</scope>
    <source>
        <strain evidence="5 6">DSM 25795</strain>
    </source>
</reference>
<evidence type="ECO:0000259" key="3">
    <source>
        <dbReference type="Pfam" id="PF01433"/>
    </source>
</evidence>
<evidence type="ECO:0000256" key="2">
    <source>
        <dbReference type="PIRSR" id="PIRSR634015-3"/>
    </source>
</evidence>
<dbReference type="PANTHER" id="PTHR45726">
    <property type="entry name" value="LEUKOTRIENE A-4 HYDROLASE"/>
    <property type="match status" value="1"/>
</dbReference>
<feature type="domain" description="Aminopeptidase N-like N-terminal" evidence="4">
    <location>
        <begin position="66"/>
        <end position="240"/>
    </location>
</feature>
<feature type="binding site" evidence="2">
    <location>
        <position position="358"/>
    </location>
    <ligand>
        <name>Zn(2+)</name>
        <dbReference type="ChEBI" id="CHEBI:29105"/>
        <note>catalytic</note>
    </ligand>
</feature>
<name>A0A3D9G1H7_9FLAO</name>
<dbReference type="InterPro" id="IPR042097">
    <property type="entry name" value="Aminopeptidase_N-like_N_sf"/>
</dbReference>
<evidence type="ECO:0000256" key="1">
    <source>
        <dbReference type="PIRSR" id="PIRSR634015-1"/>
    </source>
</evidence>
<dbReference type="SUPFAM" id="SSF55486">
    <property type="entry name" value="Metalloproteases ('zincins'), catalytic domain"/>
    <property type="match status" value="1"/>
</dbReference>
<dbReference type="EMBL" id="QRDQ01000007">
    <property type="protein sequence ID" value="RED27071.1"/>
    <property type="molecule type" value="Genomic_DNA"/>
</dbReference>
<sequence>MLKTKKNVFTPNYHIMKKIFGSLFVASLIGFNANAQGLLAKSENIFTHQDTLRGSITKERAWWDLKYYHLDIKVNPSQKTITGFNTVRYTVLTENNKMQIDLQEPMQIYKVTQNGKELKFERDGNAFFIRLTEKQKVGETKEIVISFGGKPKEAIRPPWDGGITWNKDKNGKDFIASSCQGLGASVWWPCKDHMYDEVENMLISVNVPGHLTDVSNGRLQSVKKEKDGTKTFNWYVANPINNYGVNINIGDYVNFSEKFKGEKGDLDCSYYVLKDNLAVAKEQFKDAPRMLKAFESWFGPYPFYEDSYKLVEAPYLGMEHQSSVTYGNNFKNGHNGHDISGTGWGLKYDYIIIHESGHEWFANNITYKDIADMWIHESFTTYSESVFIEYYYGKEAASEYIRGIRKMIRNKSSIIGSYDVNREGSGDMYPKGANMLHTIRQVINDDAKWKSILRGLNSTFYHQTVTTKEIEDYLSTQSGINLSSIFDQYLRTPQVPTFEYYIKDQKLTYHWINSVENFNLPLKVNFDGKEMWLKPTTDWKTEDLKSDKTNLIVDRNFYVTVFNITE</sequence>
<keyword evidence="6" id="KW-1185">Reference proteome</keyword>
<keyword evidence="2" id="KW-0862">Zinc</keyword>
<evidence type="ECO:0000313" key="6">
    <source>
        <dbReference type="Proteomes" id="UP000257004"/>
    </source>
</evidence>
<dbReference type="Pfam" id="PF01433">
    <property type="entry name" value="Peptidase_M1"/>
    <property type="match status" value="1"/>
</dbReference>
<proteinExistence type="predicted"/>
<dbReference type="InterPro" id="IPR027268">
    <property type="entry name" value="Peptidase_M4/M1_CTD_sf"/>
</dbReference>